<evidence type="ECO:0000313" key="2">
    <source>
        <dbReference type="Proteomes" id="UP000694846"/>
    </source>
</evidence>
<dbReference type="OrthoDB" id="6158299at2759"/>
<feature type="region of interest" description="Disordered" evidence="1">
    <location>
        <begin position="16"/>
        <end position="38"/>
    </location>
</feature>
<accession>A0A8B8FVQ2</accession>
<dbReference type="GeneID" id="112686824"/>
<protein>
    <submittedName>
        <fullName evidence="3">Uncharacterized protein LOC112686824</fullName>
    </submittedName>
</protein>
<reference evidence="3" key="1">
    <citation type="submission" date="2025-08" db="UniProtKB">
        <authorList>
            <consortium name="RefSeq"/>
        </authorList>
    </citation>
    <scope>IDENTIFICATION</scope>
    <source>
        <tissue evidence="3">Whole body</tissue>
    </source>
</reference>
<proteinExistence type="predicted"/>
<dbReference type="Proteomes" id="UP000694846">
    <property type="component" value="Unplaced"/>
</dbReference>
<dbReference type="RefSeq" id="XP_025415054.1">
    <property type="nucleotide sequence ID" value="XM_025559269.1"/>
</dbReference>
<organism evidence="2 3">
    <name type="scientific">Sipha flava</name>
    <name type="common">yellow sugarcane aphid</name>
    <dbReference type="NCBI Taxonomy" id="143950"/>
    <lineage>
        <taxon>Eukaryota</taxon>
        <taxon>Metazoa</taxon>
        <taxon>Ecdysozoa</taxon>
        <taxon>Arthropoda</taxon>
        <taxon>Hexapoda</taxon>
        <taxon>Insecta</taxon>
        <taxon>Pterygota</taxon>
        <taxon>Neoptera</taxon>
        <taxon>Paraneoptera</taxon>
        <taxon>Hemiptera</taxon>
        <taxon>Sternorrhyncha</taxon>
        <taxon>Aphidomorpha</taxon>
        <taxon>Aphidoidea</taxon>
        <taxon>Aphididae</taxon>
        <taxon>Sipha</taxon>
    </lineage>
</organism>
<sequence>MNAAAADIGQIDNVAAGSKNALSRTKGAPNGRTAAKRHRTAVELSPRVDRRTVDELLEWRRASCDNLGKVLRSLYVFESRLRKEQRQIRRQLGERDAVIRQQQVEIAKLRQTVAQHCSRCEDVEQPPPPPSKPDLITCITPHQSGEPARNTGNDADPREKPTDDGPWPAVVPSKLDAASRKTNVAGPPPPVVDARAKNKNPNTNVNFNKNVYSKTVTDLSLNDIASFPNPTPNNNLFVVSNSIFSKNDFTYNGVSKQAFTSVKQNGKVITSALKKADRYPSAKTVHFGKTTHIPEPDEDGQTDIVKTVETLLLRCGGDSTESENDTSSTASTETSPSVSQMVRKFESIGTTTTITTAGINGGAGAATTGAVVLAGGGSDTRSSPATAAHNGSYIADAQLKTAAELDIRPDPESELSSGGGSLSDLDPRNNFEEFRFEDSDLDREYRAETDGLLECPGRAAVVALSGSGGEDDDDGDRDRDDDRAGRINYESFLEVTGLSQKSIITVQSNRNVYGSHRNVQKPKDVKSRSRAKSASFEYKTYPSTVKYWTEPYL</sequence>
<evidence type="ECO:0000313" key="3">
    <source>
        <dbReference type="RefSeq" id="XP_025415054.1"/>
    </source>
</evidence>
<feature type="region of interest" description="Disordered" evidence="1">
    <location>
        <begin position="463"/>
        <end position="484"/>
    </location>
</feature>
<name>A0A8B8FVQ2_9HEMI</name>
<feature type="region of interest" description="Disordered" evidence="1">
    <location>
        <begin position="315"/>
        <end position="340"/>
    </location>
</feature>
<gene>
    <name evidence="3" type="primary">LOC112686824</name>
</gene>
<dbReference type="AlphaFoldDB" id="A0A8B8FVQ2"/>
<evidence type="ECO:0000256" key="1">
    <source>
        <dbReference type="SAM" id="MobiDB-lite"/>
    </source>
</evidence>
<feature type="compositionally biased region" description="Low complexity" evidence="1">
    <location>
        <begin position="325"/>
        <end position="339"/>
    </location>
</feature>
<keyword evidence="2" id="KW-1185">Reference proteome</keyword>
<feature type="region of interest" description="Disordered" evidence="1">
    <location>
        <begin position="409"/>
        <end position="430"/>
    </location>
</feature>
<feature type="region of interest" description="Disordered" evidence="1">
    <location>
        <begin position="120"/>
        <end position="204"/>
    </location>
</feature>